<name>A0A1M6S3B3_9FIRM</name>
<sequence length="74" mass="8758">MKRYLKTILNYLFILLAFSAVILSTNYVMKTYACNEPAVKIKNSADYLTKEEKEELIEEAEFWGIPKELIRYMN</sequence>
<dbReference type="STRING" id="1121266.SAMN02745883_01949"/>
<evidence type="ECO:0000313" key="2">
    <source>
        <dbReference type="EMBL" id="SHK39354.1"/>
    </source>
</evidence>
<keyword evidence="1" id="KW-0812">Transmembrane</keyword>
<protein>
    <submittedName>
        <fullName evidence="2">Uncharacterized protein</fullName>
    </submittedName>
</protein>
<evidence type="ECO:0000313" key="3">
    <source>
        <dbReference type="Proteomes" id="UP000184082"/>
    </source>
</evidence>
<proteinExistence type="predicted"/>
<keyword evidence="1" id="KW-0472">Membrane</keyword>
<dbReference type="AlphaFoldDB" id="A0A1M6S3B3"/>
<keyword evidence="1" id="KW-1133">Transmembrane helix</keyword>
<dbReference type="EMBL" id="FRAJ01000016">
    <property type="protein sequence ID" value="SHK39354.1"/>
    <property type="molecule type" value="Genomic_DNA"/>
</dbReference>
<reference evidence="2 3" key="1">
    <citation type="submission" date="2016-11" db="EMBL/GenBank/DDBJ databases">
        <authorList>
            <person name="Jaros S."/>
            <person name="Januszkiewicz K."/>
            <person name="Wedrychowicz H."/>
        </authorList>
    </citation>
    <scope>NUCLEOTIDE SEQUENCE [LARGE SCALE GENOMIC DNA]</scope>
    <source>
        <strain evidence="2 3">DSM 14501</strain>
    </source>
</reference>
<dbReference type="RefSeq" id="WP_072968025.1">
    <property type="nucleotide sequence ID" value="NZ_FRAJ01000016.1"/>
</dbReference>
<accession>A0A1M6S3B3</accession>
<dbReference type="Proteomes" id="UP000184082">
    <property type="component" value="Unassembled WGS sequence"/>
</dbReference>
<feature type="transmembrane region" description="Helical" evidence="1">
    <location>
        <begin position="7"/>
        <end position="29"/>
    </location>
</feature>
<organism evidence="2 3">
    <name type="scientific">Caminicella sporogenes DSM 14501</name>
    <dbReference type="NCBI Taxonomy" id="1121266"/>
    <lineage>
        <taxon>Bacteria</taxon>
        <taxon>Bacillati</taxon>
        <taxon>Bacillota</taxon>
        <taxon>Clostridia</taxon>
        <taxon>Peptostreptococcales</taxon>
        <taxon>Caminicellaceae</taxon>
        <taxon>Caminicella</taxon>
    </lineage>
</organism>
<evidence type="ECO:0000256" key="1">
    <source>
        <dbReference type="SAM" id="Phobius"/>
    </source>
</evidence>
<gene>
    <name evidence="2" type="ORF">SAMN02745883_01949</name>
</gene>
<keyword evidence="3" id="KW-1185">Reference proteome</keyword>